<dbReference type="EMBL" id="LUEZ02000101">
    <property type="protein sequence ID" value="RDB18442.1"/>
    <property type="molecule type" value="Genomic_DNA"/>
</dbReference>
<organism evidence="2 3">
    <name type="scientific">Hypsizygus marmoreus</name>
    <name type="common">White beech mushroom</name>
    <name type="synonym">Agaricus marmoreus</name>
    <dbReference type="NCBI Taxonomy" id="39966"/>
    <lineage>
        <taxon>Eukaryota</taxon>
        <taxon>Fungi</taxon>
        <taxon>Dikarya</taxon>
        <taxon>Basidiomycota</taxon>
        <taxon>Agaricomycotina</taxon>
        <taxon>Agaricomycetes</taxon>
        <taxon>Agaricomycetidae</taxon>
        <taxon>Agaricales</taxon>
        <taxon>Tricholomatineae</taxon>
        <taxon>Lyophyllaceae</taxon>
        <taxon>Hypsizygus</taxon>
    </lineage>
</organism>
<name>A0A369JAS4_HYPMA</name>
<evidence type="ECO:0000313" key="2">
    <source>
        <dbReference type="EMBL" id="RDB18442.1"/>
    </source>
</evidence>
<gene>
    <name evidence="2" type="ORF">Hypma_000194</name>
</gene>
<evidence type="ECO:0000256" key="1">
    <source>
        <dbReference type="SAM" id="MobiDB-lite"/>
    </source>
</evidence>
<protein>
    <submittedName>
        <fullName evidence="2">Uncharacterized protein</fullName>
    </submittedName>
</protein>
<sequence>MPFSTAAPCTLECPTPSSSELPEPVHVTDTDAKPVAGAAGPGTAVAVATVVFPSKALDHAKSCVPALEAIFKSAVPKEPGFRIQSGYVDRWTYMDLDTMSSAETVFLMTSASLFSFSEQTIAKFNALMEPYPLIIESEKDTVVDLGGPDSWPRLISKLPLDESGQGNTVQEIGGGDGNNHTDENADQRNINDGNMVSFALETNLNDDDGNLLQSISTTGTVAFKYDHPNATATLKHFATSTQTTRRPALTDTGRLELSGRETYGLIHVVISVKAGRGHFRHRHSPTLTLSHYFIEIYRPDFLLRLVGRVWDRFRDAVRHQSAKDWRHSVAFRRLGGRNLEHLLWNYPILDDALREQFSLPCQSSRVYRKAPSTLIRYTDEADRRPKVFSCEQLTVWALPTPLVRDRTTPPPNFAYRNVAISTVISFRQTAQSSAALGIEHEAPSEQLVCEEEVQFKDSWESDQRPISRVSLTTSARVPQCVSYCEDVHAGRQESFRIREKVN</sequence>
<comment type="caution">
    <text evidence="2">The sequence shown here is derived from an EMBL/GenBank/DDBJ whole genome shotgun (WGS) entry which is preliminary data.</text>
</comment>
<evidence type="ECO:0000313" key="3">
    <source>
        <dbReference type="Proteomes" id="UP000076154"/>
    </source>
</evidence>
<dbReference type="InParanoid" id="A0A369JAS4"/>
<dbReference type="Proteomes" id="UP000076154">
    <property type="component" value="Unassembled WGS sequence"/>
</dbReference>
<proteinExistence type="predicted"/>
<reference evidence="2" key="1">
    <citation type="submission" date="2018-04" db="EMBL/GenBank/DDBJ databases">
        <title>Whole genome sequencing of Hypsizygus marmoreus.</title>
        <authorList>
            <person name="Choi I.-G."/>
            <person name="Min B."/>
            <person name="Kim J.-G."/>
            <person name="Kim S."/>
            <person name="Oh Y.-L."/>
            <person name="Kong W.-S."/>
            <person name="Park H."/>
            <person name="Jeong J."/>
            <person name="Song E.-S."/>
        </authorList>
    </citation>
    <scope>NUCLEOTIDE SEQUENCE [LARGE SCALE GENOMIC DNA]</scope>
    <source>
        <strain evidence="2">51987-8</strain>
    </source>
</reference>
<keyword evidence="3" id="KW-1185">Reference proteome</keyword>
<accession>A0A369JAS4</accession>
<feature type="region of interest" description="Disordered" evidence="1">
    <location>
        <begin position="1"/>
        <end position="25"/>
    </location>
</feature>
<dbReference type="AlphaFoldDB" id="A0A369JAS4"/>